<comment type="caution">
    <text evidence="3">The sequence shown here is derived from an EMBL/GenBank/DDBJ whole genome shotgun (WGS) entry which is preliminary data.</text>
</comment>
<dbReference type="EMBL" id="JBGUBD010000005">
    <property type="protein sequence ID" value="MFA9478571.1"/>
    <property type="molecule type" value="Genomic_DNA"/>
</dbReference>
<name>A0ABV4U744_9BACT</name>
<accession>A0ABV4U744</accession>
<feature type="domain" description="Primase C-terminal 2" evidence="2">
    <location>
        <begin position="72"/>
        <end position="146"/>
    </location>
</feature>
<protein>
    <submittedName>
        <fullName evidence="3">PriCT-2 domain-containing protein</fullName>
    </submittedName>
</protein>
<dbReference type="Proteomes" id="UP001575105">
    <property type="component" value="Unassembled WGS sequence"/>
</dbReference>
<feature type="region of interest" description="Disordered" evidence="1">
    <location>
        <begin position="149"/>
        <end position="185"/>
    </location>
</feature>
<proteinExistence type="predicted"/>
<dbReference type="Pfam" id="PF08707">
    <property type="entry name" value="PriCT_2"/>
    <property type="match status" value="1"/>
</dbReference>
<reference evidence="3 4" key="1">
    <citation type="submission" date="2024-08" db="EMBL/GenBank/DDBJ databases">
        <title>Whole-genome sequencing of halo(alkali)philic microorganisms from hypersaline lakes.</title>
        <authorList>
            <person name="Sorokin D.Y."/>
            <person name="Merkel A.Y."/>
            <person name="Messina E."/>
            <person name="Yakimov M."/>
        </authorList>
    </citation>
    <scope>NUCLEOTIDE SEQUENCE [LARGE SCALE GENOMIC DNA]</scope>
    <source>
        <strain evidence="3 4">AB-hyl4</strain>
    </source>
</reference>
<keyword evidence="4" id="KW-1185">Reference proteome</keyword>
<dbReference type="InterPro" id="IPR014819">
    <property type="entry name" value="PriCT_2"/>
</dbReference>
<dbReference type="RefSeq" id="WP_425345497.1">
    <property type="nucleotide sequence ID" value="NZ_JBGUBD010000005.1"/>
</dbReference>
<evidence type="ECO:0000313" key="3">
    <source>
        <dbReference type="EMBL" id="MFA9478571.1"/>
    </source>
</evidence>
<evidence type="ECO:0000256" key="1">
    <source>
        <dbReference type="SAM" id="MobiDB-lite"/>
    </source>
</evidence>
<sequence length="685" mass="75929">MSTPDPLPADLLAIPARSDEPIPNRQEVIDDMFNKYFTGAKRDDAPVGDQTAKRGHIRFVGDPDDDRRIALQCLDRLGADDADDYDRWLNVGMALHSIGPDLLDAWDTWSRQSPKYQPGQCEAKWQSFNGEGNGQAVTLGTLRHMAGMVGNGSREVPKRRTSKPASAESNGEAHGDQPEANRPILLLPSPETEIRESAGMIGERMGETEHYSRFGQLARVRERVVEVIESAKACSLFEEVGDLRVRSVIKVPQEDGSVTLQTKLTPKRCSQENATKILAADAFFDAIPPINALSHCPVLLPDCRIAAGYDRESGIYAMGKAGDDVSVDRAVRDLLALFCDYRFTTEPDKSRAVAGMLTPALVLGDLLDGARCPAIGTEADQSQSGKGYMLRVFAAIYNTHPQTITQRAGGVGGIEEAVGGALIGGAPFVSFDNLRGKLDSPFIEAALTESQIEARVAYKRGVVADPSRTVFAWTSNKAELTLDLANRSSIIRIEKRPEGERFRDWPDGPDLLTHVQRHQPHYLACVHAVIREWLRQGRPSGPDPRRHDFHRWAGAVIWMTTKLFKLPDPLDGHRAVQRRTANQSENWLRDVAIVVKQAEQLGRQLQAHDLIDLLEDSDVPLPGMKEADDLSDEHVRHKVLLSVGRRMGKYFRKGDTATVDNFTITRRRVYSDTSFKEVSVYVFDA</sequence>
<evidence type="ECO:0000259" key="2">
    <source>
        <dbReference type="Pfam" id="PF08707"/>
    </source>
</evidence>
<organism evidence="3 4">
    <name type="scientific">Natronomicrosphaera hydrolytica</name>
    <dbReference type="NCBI Taxonomy" id="3242702"/>
    <lineage>
        <taxon>Bacteria</taxon>
        <taxon>Pseudomonadati</taxon>
        <taxon>Planctomycetota</taxon>
        <taxon>Phycisphaerae</taxon>
        <taxon>Phycisphaerales</taxon>
        <taxon>Phycisphaeraceae</taxon>
        <taxon>Natronomicrosphaera</taxon>
    </lineage>
</organism>
<evidence type="ECO:0000313" key="4">
    <source>
        <dbReference type="Proteomes" id="UP001575105"/>
    </source>
</evidence>
<gene>
    <name evidence="3" type="ORF">ACERK3_09710</name>
</gene>